<dbReference type="InterPro" id="IPR014753">
    <property type="entry name" value="Arrestin_N"/>
</dbReference>
<dbReference type="GO" id="GO:0001664">
    <property type="term" value="F:G protein-coupled receptor binding"/>
    <property type="evidence" value="ECO:0007669"/>
    <property type="project" value="TreeGrafter"/>
</dbReference>
<evidence type="ECO:0000256" key="2">
    <source>
        <dbReference type="ARBA" id="ARBA00040206"/>
    </source>
</evidence>
<reference evidence="6" key="1">
    <citation type="submission" date="2025-08" db="UniProtKB">
        <authorList>
            <consortium name="Ensembl"/>
        </authorList>
    </citation>
    <scope>IDENTIFICATION</scope>
</reference>
<dbReference type="GO" id="GO:0001750">
    <property type="term" value="C:photoreceptor outer segment"/>
    <property type="evidence" value="ECO:0007669"/>
    <property type="project" value="TreeGrafter"/>
</dbReference>
<evidence type="ECO:0000256" key="3">
    <source>
        <dbReference type="ARBA" id="ARBA00041305"/>
    </source>
</evidence>
<evidence type="ECO:0000313" key="6">
    <source>
        <dbReference type="Ensembl" id="ENSPKIP00000032625.1"/>
    </source>
</evidence>
<dbReference type="Gene3D" id="2.60.40.840">
    <property type="match status" value="1"/>
</dbReference>
<evidence type="ECO:0000313" key="7">
    <source>
        <dbReference type="Proteomes" id="UP000261540"/>
    </source>
</evidence>
<proteinExistence type="inferred from homology"/>
<accession>A0A3B3SQM2</accession>
<dbReference type="Ensembl" id="ENSPKIT00000013495.1">
    <property type="protein sequence ID" value="ENSPKIP00000032625.1"/>
    <property type="gene ID" value="ENSPKIG00000012574.1"/>
</dbReference>
<comment type="similarity">
    <text evidence="1">Belongs to the arrestin family.</text>
</comment>
<dbReference type="InterPro" id="IPR000698">
    <property type="entry name" value="Arrestin"/>
</dbReference>
<dbReference type="GO" id="GO:0002031">
    <property type="term" value="P:G protein-coupled receptor internalization"/>
    <property type="evidence" value="ECO:0007669"/>
    <property type="project" value="TreeGrafter"/>
</dbReference>
<dbReference type="Pfam" id="PF02752">
    <property type="entry name" value="Arrestin_C"/>
    <property type="match status" value="1"/>
</dbReference>
<dbReference type="STRING" id="1676925.ENSPKIP00000032625"/>
<evidence type="ECO:0000256" key="4">
    <source>
        <dbReference type="ARBA" id="ARBA00042071"/>
    </source>
</evidence>
<dbReference type="SUPFAM" id="SSF81296">
    <property type="entry name" value="E set domains"/>
    <property type="match status" value="2"/>
</dbReference>
<feature type="domain" description="Arrestin C-terminal-like" evidence="5">
    <location>
        <begin position="194"/>
        <end position="357"/>
    </location>
</feature>
<dbReference type="PRINTS" id="PR00309">
    <property type="entry name" value="ARRESTIN"/>
</dbReference>
<keyword evidence="7" id="KW-1185">Reference proteome</keyword>
<dbReference type="InterPro" id="IPR017864">
    <property type="entry name" value="Arrestin_CS"/>
</dbReference>
<reference evidence="6" key="2">
    <citation type="submission" date="2025-09" db="UniProtKB">
        <authorList>
            <consortium name="Ensembl"/>
        </authorList>
    </citation>
    <scope>IDENTIFICATION</scope>
</reference>
<dbReference type="InterPro" id="IPR014752">
    <property type="entry name" value="Arrestin-like_C"/>
</dbReference>
<dbReference type="GeneTree" id="ENSGT00950000182887"/>
<dbReference type="PANTHER" id="PTHR11792:SF15">
    <property type="entry name" value="S-ARRESTIN"/>
    <property type="match status" value="1"/>
</dbReference>
<evidence type="ECO:0000259" key="5">
    <source>
        <dbReference type="SMART" id="SM01017"/>
    </source>
</evidence>
<dbReference type="GO" id="GO:0007399">
    <property type="term" value="P:nervous system development"/>
    <property type="evidence" value="ECO:0007669"/>
    <property type="project" value="UniProtKB-ARBA"/>
</dbReference>
<dbReference type="PROSITE" id="PS00295">
    <property type="entry name" value="ARRESTINS"/>
    <property type="match status" value="1"/>
</dbReference>
<protein>
    <recommendedName>
        <fullName evidence="2">S-arrestin</fullName>
    </recommendedName>
    <alternativeName>
        <fullName evidence="4">Retinal S-antigen</fullName>
    </alternativeName>
    <alternativeName>
        <fullName evidence="3">Rod photoreceptor arrestin</fullName>
    </alternativeName>
</protein>
<dbReference type="InterPro" id="IPR014756">
    <property type="entry name" value="Ig_E-set"/>
</dbReference>
<dbReference type="Proteomes" id="UP000261540">
    <property type="component" value="Unplaced"/>
</dbReference>
<organism evidence="6 7">
    <name type="scientific">Paramormyrops kingsleyae</name>
    <dbReference type="NCBI Taxonomy" id="1676925"/>
    <lineage>
        <taxon>Eukaryota</taxon>
        <taxon>Metazoa</taxon>
        <taxon>Chordata</taxon>
        <taxon>Craniata</taxon>
        <taxon>Vertebrata</taxon>
        <taxon>Euteleostomi</taxon>
        <taxon>Actinopterygii</taxon>
        <taxon>Neopterygii</taxon>
        <taxon>Teleostei</taxon>
        <taxon>Osteoglossocephala</taxon>
        <taxon>Osteoglossomorpha</taxon>
        <taxon>Osteoglossiformes</taxon>
        <taxon>Mormyridae</taxon>
        <taxon>Paramormyrops</taxon>
    </lineage>
</organism>
<dbReference type="PANTHER" id="PTHR11792">
    <property type="entry name" value="ARRESTIN"/>
    <property type="match status" value="1"/>
</dbReference>
<dbReference type="FunFam" id="2.60.40.840:FF:000002">
    <property type="entry name" value="Arrestin 3"/>
    <property type="match status" value="1"/>
</dbReference>
<name>A0A3B3SQM2_9TELE</name>
<dbReference type="SMART" id="SM01017">
    <property type="entry name" value="Arrestin_C"/>
    <property type="match status" value="1"/>
</dbReference>
<dbReference type="InterPro" id="IPR011021">
    <property type="entry name" value="Arrestin-like_N"/>
</dbReference>
<evidence type="ECO:0000256" key="1">
    <source>
        <dbReference type="ARBA" id="ARBA00005298"/>
    </source>
</evidence>
<dbReference type="GO" id="GO:0007165">
    <property type="term" value="P:signal transduction"/>
    <property type="evidence" value="ECO:0007669"/>
    <property type="project" value="InterPro"/>
</dbReference>
<dbReference type="InterPro" id="IPR011022">
    <property type="entry name" value="Arrestin_C-like"/>
</dbReference>
<dbReference type="Pfam" id="PF00339">
    <property type="entry name" value="Arrestin_N"/>
    <property type="match status" value="1"/>
</dbReference>
<dbReference type="Gene3D" id="2.60.40.640">
    <property type="match status" value="1"/>
</dbReference>
<dbReference type="GO" id="GO:0001917">
    <property type="term" value="C:photoreceptor inner segment"/>
    <property type="evidence" value="ECO:0007669"/>
    <property type="project" value="TreeGrafter"/>
</dbReference>
<dbReference type="FunFam" id="2.60.40.640:FF:000011">
    <property type="entry name" value="S-arrestin isoform X2"/>
    <property type="match status" value="1"/>
</dbReference>
<sequence>KMSPKHVVFKKFLRDKSIGVYMGKRDFVDYCDFVEPIDGVVVVDPVLLKGKKVYVSISCTFRYGPDDQEVIGIKFCRDIYMCTHQVYPPLLDRDKGIHTRTQERLLHKLGQNAHPFFFELPDNLPCSVCLQPAPTDVGKYCAVEFEVKAFAAKDKEDQVQKRNCVSLAIRKVQYAPDQGGAPPSVETIHDFSTPDKPLYLKASLEKQTYYHGEPIKVQLNINNNSNKTVKIIIITVEQVANVVLYSNDSYMEIVATEEPLDTVDPGDSLDKEYSILPLLANNRHKRGIVLDGKLKQEDTNLASSSIIKDEVLKEVLGILVSYRLVVKLIVGGSVCVCLGANHDVQVELPFQLMHPRPDLGRVPLQSQCCVFMLEGILSLQ</sequence>
<dbReference type="AlphaFoldDB" id="A0A3B3SQM2"/>